<sequence>MLIGPEVSDCTLTHRSGDPDFILVLIDATDFTAVWSTGSENKHGGRNGIIPVLWHVHHCLGTDDMSYKPLISIDGKEPQALEHDTDTVNPPNVANANIPPSAVRVFKVSNLSPLVHHTVKITVTELVRSVKEDKPAEFTLLGFRYSPSFESLAEGEQMLAALNLGSTSSSTDPPQITGSGQPLASPPRTK</sequence>
<feature type="compositionally biased region" description="Polar residues" evidence="1">
    <location>
        <begin position="164"/>
        <end position="182"/>
    </location>
</feature>
<name>A0A5C3QEY0_9AGAR</name>
<protein>
    <submittedName>
        <fullName evidence="2">Uncharacterized protein</fullName>
    </submittedName>
</protein>
<reference evidence="2 3" key="1">
    <citation type="journal article" date="2019" name="Nat. Ecol. Evol.">
        <title>Megaphylogeny resolves global patterns of mushroom evolution.</title>
        <authorList>
            <person name="Varga T."/>
            <person name="Krizsan K."/>
            <person name="Foldi C."/>
            <person name="Dima B."/>
            <person name="Sanchez-Garcia M."/>
            <person name="Sanchez-Ramirez S."/>
            <person name="Szollosi G.J."/>
            <person name="Szarkandi J.G."/>
            <person name="Papp V."/>
            <person name="Albert L."/>
            <person name="Andreopoulos W."/>
            <person name="Angelini C."/>
            <person name="Antonin V."/>
            <person name="Barry K.W."/>
            <person name="Bougher N.L."/>
            <person name="Buchanan P."/>
            <person name="Buyck B."/>
            <person name="Bense V."/>
            <person name="Catcheside P."/>
            <person name="Chovatia M."/>
            <person name="Cooper J."/>
            <person name="Damon W."/>
            <person name="Desjardin D."/>
            <person name="Finy P."/>
            <person name="Geml J."/>
            <person name="Haridas S."/>
            <person name="Hughes K."/>
            <person name="Justo A."/>
            <person name="Karasinski D."/>
            <person name="Kautmanova I."/>
            <person name="Kiss B."/>
            <person name="Kocsube S."/>
            <person name="Kotiranta H."/>
            <person name="LaButti K.M."/>
            <person name="Lechner B.E."/>
            <person name="Liimatainen K."/>
            <person name="Lipzen A."/>
            <person name="Lukacs Z."/>
            <person name="Mihaltcheva S."/>
            <person name="Morgado L.N."/>
            <person name="Niskanen T."/>
            <person name="Noordeloos M.E."/>
            <person name="Ohm R.A."/>
            <person name="Ortiz-Santana B."/>
            <person name="Ovrebo C."/>
            <person name="Racz N."/>
            <person name="Riley R."/>
            <person name="Savchenko A."/>
            <person name="Shiryaev A."/>
            <person name="Soop K."/>
            <person name="Spirin V."/>
            <person name="Szebenyi C."/>
            <person name="Tomsovsky M."/>
            <person name="Tulloss R.E."/>
            <person name="Uehling J."/>
            <person name="Grigoriev I.V."/>
            <person name="Vagvolgyi C."/>
            <person name="Papp T."/>
            <person name="Martin F.M."/>
            <person name="Miettinen O."/>
            <person name="Hibbett D.S."/>
            <person name="Nagy L.G."/>
        </authorList>
    </citation>
    <scope>NUCLEOTIDE SEQUENCE [LARGE SCALE GENOMIC DNA]</scope>
    <source>
        <strain evidence="2 3">CBS 309.79</strain>
    </source>
</reference>
<organism evidence="2 3">
    <name type="scientific">Pterulicium gracile</name>
    <dbReference type="NCBI Taxonomy" id="1884261"/>
    <lineage>
        <taxon>Eukaryota</taxon>
        <taxon>Fungi</taxon>
        <taxon>Dikarya</taxon>
        <taxon>Basidiomycota</taxon>
        <taxon>Agaricomycotina</taxon>
        <taxon>Agaricomycetes</taxon>
        <taxon>Agaricomycetidae</taxon>
        <taxon>Agaricales</taxon>
        <taxon>Pleurotineae</taxon>
        <taxon>Pterulaceae</taxon>
        <taxon>Pterulicium</taxon>
    </lineage>
</organism>
<evidence type="ECO:0000313" key="3">
    <source>
        <dbReference type="Proteomes" id="UP000305067"/>
    </source>
</evidence>
<keyword evidence="3" id="KW-1185">Reference proteome</keyword>
<gene>
    <name evidence="2" type="ORF">BDV98DRAFT_594068</name>
</gene>
<evidence type="ECO:0000313" key="2">
    <source>
        <dbReference type="EMBL" id="TFL00272.1"/>
    </source>
</evidence>
<dbReference type="Proteomes" id="UP000305067">
    <property type="component" value="Unassembled WGS sequence"/>
</dbReference>
<dbReference type="EMBL" id="ML178829">
    <property type="protein sequence ID" value="TFL00272.1"/>
    <property type="molecule type" value="Genomic_DNA"/>
</dbReference>
<dbReference type="AlphaFoldDB" id="A0A5C3QEY0"/>
<evidence type="ECO:0000256" key="1">
    <source>
        <dbReference type="SAM" id="MobiDB-lite"/>
    </source>
</evidence>
<accession>A0A5C3QEY0</accession>
<feature type="region of interest" description="Disordered" evidence="1">
    <location>
        <begin position="163"/>
        <end position="190"/>
    </location>
</feature>
<proteinExistence type="predicted"/>